<dbReference type="EMBL" id="JADAQX010000933">
    <property type="protein sequence ID" value="KAF8819139.1"/>
    <property type="molecule type" value="Genomic_DNA"/>
</dbReference>
<dbReference type="Proteomes" id="UP000823046">
    <property type="component" value="Unassembled WGS sequence"/>
</dbReference>
<keyword evidence="4" id="KW-1185">Reference proteome</keyword>
<organism evidence="3 4">
    <name type="scientific">Cardiosporidium cionae</name>
    <dbReference type="NCBI Taxonomy" id="476202"/>
    <lineage>
        <taxon>Eukaryota</taxon>
        <taxon>Sar</taxon>
        <taxon>Alveolata</taxon>
        <taxon>Apicomplexa</taxon>
        <taxon>Aconoidasida</taxon>
        <taxon>Nephromycida</taxon>
        <taxon>Cardiosporidium</taxon>
    </lineage>
</organism>
<accession>A0ABQ7J558</accession>
<dbReference type="SUPFAM" id="SSF54495">
    <property type="entry name" value="UBC-like"/>
    <property type="match status" value="1"/>
</dbReference>
<evidence type="ECO:0000313" key="4">
    <source>
        <dbReference type="Proteomes" id="UP000823046"/>
    </source>
</evidence>
<dbReference type="InterPro" id="IPR006575">
    <property type="entry name" value="RWD_dom"/>
</dbReference>
<reference evidence="3 4" key="1">
    <citation type="journal article" date="2020" name="bioRxiv">
        <title>Metabolic contributions of an alphaproteobacterial endosymbiont in the apicomplexan Cardiosporidium cionae.</title>
        <authorList>
            <person name="Hunter E.S."/>
            <person name="Paight C.J."/>
            <person name="Lane C.E."/>
        </authorList>
    </citation>
    <scope>NUCLEOTIDE SEQUENCE [LARGE SCALE GENOMIC DNA]</scope>
    <source>
        <strain evidence="3">ESH_2018</strain>
    </source>
</reference>
<evidence type="ECO:0000256" key="1">
    <source>
        <dbReference type="SAM" id="MobiDB-lite"/>
    </source>
</evidence>
<evidence type="ECO:0000313" key="3">
    <source>
        <dbReference type="EMBL" id="KAF8819139.1"/>
    </source>
</evidence>
<protein>
    <recommendedName>
        <fullName evidence="2">RWD domain-containing protein</fullName>
    </recommendedName>
</protein>
<evidence type="ECO:0000259" key="2">
    <source>
        <dbReference type="PROSITE" id="PS50908"/>
    </source>
</evidence>
<gene>
    <name evidence="3" type="ORF">IE077_001586</name>
</gene>
<dbReference type="InterPro" id="IPR016135">
    <property type="entry name" value="UBQ-conjugating_enzyme/RWD"/>
</dbReference>
<dbReference type="Gene3D" id="3.10.110.10">
    <property type="entry name" value="Ubiquitin Conjugating Enzyme"/>
    <property type="match status" value="1"/>
</dbReference>
<feature type="domain" description="RWD" evidence="2">
    <location>
        <begin position="21"/>
        <end position="152"/>
    </location>
</feature>
<name>A0ABQ7J558_9APIC</name>
<feature type="compositionally biased region" description="Basic and acidic residues" evidence="1">
    <location>
        <begin position="195"/>
        <end position="214"/>
    </location>
</feature>
<proteinExistence type="predicted"/>
<dbReference type="PROSITE" id="PS50908">
    <property type="entry name" value="RWD"/>
    <property type="match status" value="1"/>
</dbReference>
<sequence length="267" mass="30634">MTASAEAIRDELLSITSFYDVSLEYVDSIFWEGERFHELEEEDSDAAHVVFHDDISEQRSSPIQGKSILRLYSMAKERVDVSSYCWIDLEITFFHGYPDVLPTFLVSNSHGISFSLQEKLQSTLHSFLLKRPIATLNVTAAVQFVQNCLQNLTKSQPFIKQHSSSVPKTEISPFIRQRRAISEFDLSSSYPKKKNFDETNDGHYSSQERMDLSTRKGKRRRNIHTLQERRKSGEIAQAELSTLSFTKSSRFLREYEELQLVGSGGFG</sequence>
<feature type="region of interest" description="Disordered" evidence="1">
    <location>
        <begin position="195"/>
        <end position="220"/>
    </location>
</feature>
<comment type="caution">
    <text evidence="3">The sequence shown here is derived from an EMBL/GenBank/DDBJ whole genome shotgun (WGS) entry which is preliminary data.</text>
</comment>
<dbReference type="Pfam" id="PF05773">
    <property type="entry name" value="RWD"/>
    <property type="match status" value="1"/>
</dbReference>